<feature type="region of interest" description="Disordered" evidence="1">
    <location>
        <begin position="1"/>
        <end position="84"/>
    </location>
</feature>
<dbReference type="eggNOG" id="ENOG502QU1U">
    <property type="taxonomic scope" value="Eukaryota"/>
</dbReference>
<dbReference type="EMBL" id="CM009297">
    <property type="protein sequence ID" value="PNT25894.1"/>
    <property type="molecule type" value="Genomic_DNA"/>
</dbReference>
<name>B9HMR4_POPTR</name>
<sequence length="141" mass="14451">MHQRTLASHAVTAGTCSNRNMVTSPTQSSASPAPSQGGQSGSTSSTGSTQMQAWVQGAISKISSTTDGVNSSTPNLISGPSSIVPISINTGTPAIRLIAKPVGDGPASRNRVGSGNAGQGYSFEEPTTRGEAHEEQKQRRR</sequence>
<evidence type="ECO:0000313" key="2">
    <source>
        <dbReference type="EMBL" id="PNT25894.1"/>
    </source>
</evidence>
<reference evidence="2 3" key="1">
    <citation type="journal article" date="2006" name="Science">
        <title>The genome of black cottonwood, Populus trichocarpa (Torr. &amp; Gray).</title>
        <authorList>
            <person name="Tuskan G.A."/>
            <person name="Difazio S."/>
            <person name="Jansson S."/>
            <person name="Bohlmann J."/>
            <person name="Grigoriev I."/>
            <person name="Hellsten U."/>
            <person name="Putnam N."/>
            <person name="Ralph S."/>
            <person name="Rombauts S."/>
            <person name="Salamov A."/>
            <person name="Schein J."/>
            <person name="Sterck L."/>
            <person name="Aerts A."/>
            <person name="Bhalerao R.R."/>
            <person name="Bhalerao R.P."/>
            <person name="Blaudez D."/>
            <person name="Boerjan W."/>
            <person name="Brun A."/>
            <person name="Brunner A."/>
            <person name="Busov V."/>
            <person name="Campbell M."/>
            <person name="Carlson J."/>
            <person name="Chalot M."/>
            <person name="Chapman J."/>
            <person name="Chen G.L."/>
            <person name="Cooper D."/>
            <person name="Coutinho P.M."/>
            <person name="Couturier J."/>
            <person name="Covert S."/>
            <person name="Cronk Q."/>
            <person name="Cunningham R."/>
            <person name="Davis J."/>
            <person name="Degroeve S."/>
            <person name="Dejardin A."/>
            <person name="Depamphilis C."/>
            <person name="Detter J."/>
            <person name="Dirks B."/>
            <person name="Dubchak I."/>
            <person name="Duplessis S."/>
            <person name="Ehlting J."/>
            <person name="Ellis B."/>
            <person name="Gendler K."/>
            <person name="Goodstein D."/>
            <person name="Gribskov M."/>
            <person name="Grimwood J."/>
            <person name="Groover A."/>
            <person name="Gunter L."/>
            <person name="Hamberger B."/>
            <person name="Heinze B."/>
            <person name="Helariutta Y."/>
            <person name="Henrissat B."/>
            <person name="Holligan D."/>
            <person name="Holt R."/>
            <person name="Huang W."/>
            <person name="Islam-Faridi N."/>
            <person name="Jones S."/>
            <person name="Jones-Rhoades M."/>
            <person name="Jorgensen R."/>
            <person name="Joshi C."/>
            <person name="Kangasjarvi J."/>
            <person name="Karlsson J."/>
            <person name="Kelleher C."/>
            <person name="Kirkpatrick R."/>
            <person name="Kirst M."/>
            <person name="Kohler A."/>
            <person name="Kalluri U."/>
            <person name="Larimer F."/>
            <person name="Leebens-Mack J."/>
            <person name="Leple J.C."/>
            <person name="Locascio P."/>
            <person name="Lou Y."/>
            <person name="Lucas S."/>
            <person name="Martin F."/>
            <person name="Montanini B."/>
            <person name="Napoli C."/>
            <person name="Nelson D.R."/>
            <person name="Nelson C."/>
            <person name="Nieminen K."/>
            <person name="Nilsson O."/>
            <person name="Pereda V."/>
            <person name="Peter G."/>
            <person name="Philippe R."/>
            <person name="Pilate G."/>
            <person name="Poliakov A."/>
            <person name="Razumovskaya J."/>
            <person name="Richardson P."/>
            <person name="Rinaldi C."/>
            <person name="Ritland K."/>
            <person name="Rouze P."/>
            <person name="Ryaboy D."/>
            <person name="Schmutz J."/>
            <person name="Schrader J."/>
            <person name="Segerman B."/>
            <person name="Shin H."/>
            <person name="Siddiqui A."/>
            <person name="Sterky F."/>
            <person name="Terry A."/>
            <person name="Tsai C.J."/>
            <person name="Uberbacher E."/>
            <person name="Unneberg P."/>
            <person name="Vahala J."/>
            <person name="Wall K."/>
            <person name="Wessler S."/>
            <person name="Yang G."/>
            <person name="Yin T."/>
            <person name="Douglas C."/>
            <person name="Marra M."/>
            <person name="Sandberg G."/>
            <person name="Van de Peer Y."/>
            <person name="Rokhsar D."/>
        </authorList>
    </citation>
    <scope>NUCLEOTIDE SEQUENCE [LARGE SCALE GENOMIC DNA]</scope>
    <source>
        <strain evidence="3">cv. Nisqually</strain>
    </source>
</reference>
<dbReference type="PANTHER" id="PTHR35130">
    <property type="entry name" value="MEDIATOR OF RNA POLYMERASE II TRANSCRIPTION SUBUNIT 16"/>
    <property type="match status" value="1"/>
</dbReference>
<dbReference type="InterPro" id="IPR038836">
    <property type="entry name" value="MED16"/>
</dbReference>
<feature type="compositionally biased region" description="Low complexity" evidence="1">
    <location>
        <begin position="23"/>
        <end position="50"/>
    </location>
</feature>
<dbReference type="Proteomes" id="UP000006729">
    <property type="component" value="Chromosome 8"/>
</dbReference>
<organism evidence="2 3">
    <name type="scientific">Populus trichocarpa</name>
    <name type="common">Western balsam poplar</name>
    <name type="synonym">Populus balsamifera subsp. trichocarpa</name>
    <dbReference type="NCBI Taxonomy" id="3694"/>
    <lineage>
        <taxon>Eukaryota</taxon>
        <taxon>Viridiplantae</taxon>
        <taxon>Streptophyta</taxon>
        <taxon>Embryophyta</taxon>
        <taxon>Tracheophyta</taxon>
        <taxon>Spermatophyta</taxon>
        <taxon>Magnoliopsida</taxon>
        <taxon>eudicotyledons</taxon>
        <taxon>Gunneridae</taxon>
        <taxon>Pentapetalae</taxon>
        <taxon>rosids</taxon>
        <taxon>fabids</taxon>
        <taxon>Malpighiales</taxon>
        <taxon>Salicaceae</taxon>
        <taxon>Saliceae</taxon>
        <taxon>Populus</taxon>
    </lineage>
</organism>
<feature type="compositionally biased region" description="Polar residues" evidence="1">
    <location>
        <begin position="61"/>
        <end position="76"/>
    </location>
</feature>
<dbReference type="InParanoid" id="B9HMR4"/>
<evidence type="ECO:0000313" key="3">
    <source>
        <dbReference type="Proteomes" id="UP000006729"/>
    </source>
</evidence>
<protein>
    <submittedName>
        <fullName evidence="2">Uncharacterized protein</fullName>
    </submittedName>
</protein>
<dbReference type="GO" id="GO:0006355">
    <property type="term" value="P:regulation of DNA-templated transcription"/>
    <property type="evidence" value="ECO:0007669"/>
    <property type="project" value="InterPro"/>
</dbReference>
<dbReference type="PANTHER" id="PTHR35130:SF1">
    <property type="entry name" value="MEDIATOR OF RNA POLYMERASE II TRANSCRIPTION SUBUNIT 16"/>
    <property type="match status" value="1"/>
</dbReference>
<dbReference type="STRING" id="3694.B9HMR4"/>
<keyword evidence="3" id="KW-1185">Reference proteome</keyword>
<proteinExistence type="predicted"/>
<feature type="compositionally biased region" description="Basic and acidic residues" evidence="1">
    <location>
        <begin position="126"/>
        <end position="141"/>
    </location>
</feature>
<gene>
    <name evidence="2" type="ORF">POPTR_008G206900</name>
</gene>
<feature type="region of interest" description="Disordered" evidence="1">
    <location>
        <begin position="99"/>
        <end position="141"/>
    </location>
</feature>
<dbReference type="AlphaFoldDB" id="B9HMR4"/>
<accession>B9HMR4</accession>
<evidence type="ECO:0000256" key="1">
    <source>
        <dbReference type="SAM" id="MobiDB-lite"/>
    </source>
</evidence>
<dbReference type="HOGENOM" id="CLU_152225_0_0_1"/>
<dbReference type="GO" id="GO:0016592">
    <property type="term" value="C:mediator complex"/>
    <property type="evidence" value="ECO:0007669"/>
    <property type="project" value="InterPro"/>
</dbReference>